<evidence type="ECO:0000256" key="2">
    <source>
        <dbReference type="SAM" id="Phobius"/>
    </source>
</evidence>
<feature type="compositionally biased region" description="Polar residues" evidence="1">
    <location>
        <begin position="46"/>
        <end position="77"/>
    </location>
</feature>
<protein>
    <submittedName>
        <fullName evidence="3">Uncharacterized protein</fullName>
    </submittedName>
</protein>
<sequence length="88" mass="8946">STMNASEDGNVAIIAGSAAGVVVVIALVVAIVIFIVRRRRGAPTQPDATRTTTSVNHGDTNSGRVYQNMSVSSSDRSAGTGPGDCSLL</sequence>
<feature type="transmembrane region" description="Helical" evidence="2">
    <location>
        <begin position="12"/>
        <end position="36"/>
    </location>
</feature>
<keyword evidence="4" id="KW-1185">Reference proteome</keyword>
<accession>A0ABD0LBM1</accession>
<dbReference type="AlphaFoldDB" id="A0ABD0LBM1"/>
<dbReference type="Proteomes" id="UP001519460">
    <property type="component" value="Unassembled WGS sequence"/>
</dbReference>
<evidence type="ECO:0000256" key="1">
    <source>
        <dbReference type="SAM" id="MobiDB-lite"/>
    </source>
</evidence>
<feature type="region of interest" description="Disordered" evidence="1">
    <location>
        <begin position="42"/>
        <end position="88"/>
    </location>
</feature>
<feature type="non-terminal residue" evidence="3">
    <location>
        <position position="1"/>
    </location>
</feature>
<keyword evidence="2" id="KW-1133">Transmembrane helix</keyword>
<reference evidence="3 4" key="1">
    <citation type="journal article" date="2023" name="Sci. Data">
        <title>Genome assembly of the Korean intertidal mud-creeper Batillaria attramentaria.</title>
        <authorList>
            <person name="Patra A.K."/>
            <person name="Ho P.T."/>
            <person name="Jun S."/>
            <person name="Lee S.J."/>
            <person name="Kim Y."/>
            <person name="Won Y.J."/>
        </authorList>
    </citation>
    <scope>NUCLEOTIDE SEQUENCE [LARGE SCALE GENOMIC DNA]</scope>
    <source>
        <strain evidence="3">Wonlab-2016</strain>
    </source>
</reference>
<keyword evidence="2" id="KW-0812">Transmembrane</keyword>
<comment type="caution">
    <text evidence="3">The sequence shown here is derived from an EMBL/GenBank/DDBJ whole genome shotgun (WGS) entry which is preliminary data.</text>
</comment>
<name>A0ABD0LBM1_9CAEN</name>
<evidence type="ECO:0000313" key="3">
    <source>
        <dbReference type="EMBL" id="KAK7496663.1"/>
    </source>
</evidence>
<keyword evidence="2" id="KW-0472">Membrane</keyword>
<evidence type="ECO:0000313" key="4">
    <source>
        <dbReference type="Proteomes" id="UP001519460"/>
    </source>
</evidence>
<organism evidence="3 4">
    <name type="scientific">Batillaria attramentaria</name>
    <dbReference type="NCBI Taxonomy" id="370345"/>
    <lineage>
        <taxon>Eukaryota</taxon>
        <taxon>Metazoa</taxon>
        <taxon>Spiralia</taxon>
        <taxon>Lophotrochozoa</taxon>
        <taxon>Mollusca</taxon>
        <taxon>Gastropoda</taxon>
        <taxon>Caenogastropoda</taxon>
        <taxon>Sorbeoconcha</taxon>
        <taxon>Cerithioidea</taxon>
        <taxon>Batillariidae</taxon>
        <taxon>Batillaria</taxon>
    </lineage>
</organism>
<proteinExistence type="predicted"/>
<gene>
    <name evidence="3" type="ORF">BaRGS_00012070</name>
</gene>
<dbReference type="EMBL" id="JACVVK020000065">
    <property type="protein sequence ID" value="KAK7496663.1"/>
    <property type="molecule type" value="Genomic_DNA"/>
</dbReference>